<evidence type="ECO:0000256" key="4">
    <source>
        <dbReference type="ARBA" id="ARBA00022692"/>
    </source>
</evidence>
<evidence type="ECO:0000256" key="1">
    <source>
        <dbReference type="ARBA" id="ARBA00004651"/>
    </source>
</evidence>
<dbReference type="PANTHER" id="PTHR30561">
    <property type="entry name" value="SMR FAMILY PROTON-DEPENDENT DRUG EFFLUX TRANSPORTER SUGE"/>
    <property type="match status" value="1"/>
</dbReference>
<evidence type="ECO:0000256" key="8">
    <source>
        <dbReference type="SAM" id="Phobius"/>
    </source>
</evidence>
<accession>A0A078MT34</accession>
<gene>
    <name evidence="9" type="primary">ebrB</name>
    <name evidence="9" type="ORF">BN1051_02809</name>
</gene>
<dbReference type="InterPro" id="IPR000390">
    <property type="entry name" value="Small_drug/metabolite_transptr"/>
</dbReference>
<dbReference type="EMBL" id="LN483072">
    <property type="protein sequence ID" value="CEA09439.1"/>
    <property type="molecule type" value="Genomic_DNA"/>
</dbReference>
<dbReference type="GO" id="GO:0015220">
    <property type="term" value="F:choline transmembrane transporter activity"/>
    <property type="evidence" value="ECO:0007669"/>
    <property type="project" value="TreeGrafter"/>
</dbReference>
<evidence type="ECO:0000256" key="5">
    <source>
        <dbReference type="ARBA" id="ARBA00022989"/>
    </source>
</evidence>
<feature type="transmembrane region" description="Helical" evidence="8">
    <location>
        <begin position="31"/>
        <end position="52"/>
    </location>
</feature>
<dbReference type="PANTHER" id="PTHR30561:SF1">
    <property type="entry name" value="MULTIDRUG TRANSPORTER EMRE"/>
    <property type="match status" value="1"/>
</dbReference>
<dbReference type="Pfam" id="PF00893">
    <property type="entry name" value="Multi_Drug_Res"/>
    <property type="match status" value="1"/>
</dbReference>
<evidence type="ECO:0000256" key="3">
    <source>
        <dbReference type="ARBA" id="ARBA00022475"/>
    </source>
</evidence>
<evidence type="ECO:0000256" key="2">
    <source>
        <dbReference type="ARBA" id="ARBA00022448"/>
    </source>
</evidence>
<evidence type="ECO:0000256" key="7">
    <source>
        <dbReference type="RuleBase" id="RU003942"/>
    </source>
</evidence>
<keyword evidence="2" id="KW-0813">Transport</keyword>
<name>A0A078MT34_9MICC</name>
<dbReference type="SUPFAM" id="SSF103481">
    <property type="entry name" value="Multidrug resistance efflux transporter EmrE"/>
    <property type="match status" value="1"/>
</dbReference>
<comment type="similarity">
    <text evidence="7">Belongs to the drug/metabolite transporter (DMT) superfamily. Small multidrug resistance (SMR) (TC 2.A.7.1) family.</text>
</comment>
<keyword evidence="4 7" id="KW-0812">Transmembrane</keyword>
<evidence type="ECO:0000313" key="9">
    <source>
        <dbReference type="EMBL" id="CEA09439.1"/>
    </source>
</evidence>
<evidence type="ECO:0000256" key="6">
    <source>
        <dbReference type="ARBA" id="ARBA00023136"/>
    </source>
</evidence>
<dbReference type="AlphaFoldDB" id="A0A078MT34"/>
<dbReference type="GO" id="GO:0031460">
    <property type="term" value="P:glycine betaine transport"/>
    <property type="evidence" value="ECO:0007669"/>
    <property type="project" value="TreeGrafter"/>
</dbReference>
<dbReference type="InterPro" id="IPR037185">
    <property type="entry name" value="EmrE-like"/>
</dbReference>
<organism evidence="9">
    <name type="scientific">Arthrobacter saudimassiliensis</name>
    <dbReference type="NCBI Taxonomy" id="1461584"/>
    <lineage>
        <taxon>Bacteria</taxon>
        <taxon>Bacillati</taxon>
        <taxon>Actinomycetota</taxon>
        <taxon>Actinomycetes</taxon>
        <taxon>Micrococcales</taxon>
        <taxon>Micrococcaceae</taxon>
        <taxon>Arthrobacter</taxon>
    </lineage>
</organism>
<protein>
    <submittedName>
        <fullName evidence="9">Multidrug resistance protein EbrB</fullName>
    </submittedName>
</protein>
<dbReference type="GO" id="GO:0005886">
    <property type="term" value="C:plasma membrane"/>
    <property type="evidence" value="ECO:0007669"/>
    <property type="project" value="UniProtKB-SubCell"/>
</dbReference>
<dbReference type="GO" id="GO:0015199">
    <property type="term" value="F:amino-acid betaine transmembrane transporter activity"/>
    <property type="evidence" value="ECO:0007669"/>
    <property type="project" value="TreeGrafter"/>
</dbReference>
<sequence length="106" mass="10879">MQWILLAVAILAEVGATLSLRAATGGSRRWYIAVVAGYLAAFSLLAVVLALGMPLGIAYGLWAAAGVALTAVLSRVIFKEPFTWVMGLGVALIVGGVLLVETGAAH</sequence>
<keyword evidence="3" id="KW-1003">Cell membrane</keyword>
<keyword evidence="6 8" id="KW-0472">Membrane</keyword>
<feature type="transmembrane region" description="Helical" evidence="8">
    <location>
        <begin position="84"/>
        <end position="104"/>
    </location>
</feature>
<keyword evidence="5 8" id="KW-1133">Transmembrane helix</keyword>
<reference evidence="9" key="1">
    <citation type="submission" date="2014-07" db="EMBL/GenBank/DDBJ databases">
        <authorList>
            <person name="Urmite Genomes Urmite Genomes"/>
        </authorList>
    </citation>
    <scope>NUCLEOTIDE SEQUENCE</scope>
    <source>
        <strain evidence="9">11W110_air</strain>
    </source>
</reference>
<proteinExistence type="inferred from homology"/>
<feature type="transmembrane region" description="Helical" evidence="8">
    <location>
        <begin position="59"/>
        <end position="78"/>
    </location>
</feature>
<dbReference type="GO" id="GO:0015297">
    <property type="term" value="F:antiporter activity"/>
    <property type="evidence" value="ECO:0007669"/>
    <property type="project" value="TreeGrafter"/>
</dbReference>
<comment type="subcellular location">
    <subcellularLocation>
        <location evidence="1 7">Cell membrane</location>
        <topology evidence="1 7">Multi-pass membrane protein</topology>
    </subcellularLocation>
</comment>
<dbReference type="InterPro" id="IPR045324">
    <property type="entry name" value="Small_multidrug_res"/>
</dbReference>
<dbReference type="PATRIC" id="fig|1461584.3.peg.2783"/>
<dbReference type="Gene3D" id="1.10.3730.20">
    <property type="match status" value="1"/>
</dbReference>